<evidence type="ECO:0000313" key="16">
    <source>
        <dbReference type="EMBL" id="CAF0716819.1"/>
    </source>
</evidence>
<dbReference type="GO" id="GO:0036089">
    <property type="term" value="P:cleavage furrow formation"/>
    <property type="evidence" value="ECO:0007669"/>
    <property type="project" value="TreeGrafter"/>
</dbReference>
<dbReference type="GO" id="GO:0005938">
    <property type="term" value="C:cell cortex"/>
    <property type="evidence" value="ECO:0007669"/>
    <property type="project" value="TreeGrafter"/>
</dbReference>
<dbReference type="PROSITE" id="PS51377">
    <property type="entry name" value="KIND"/>
    <property type="match status" value="1"/>
</dbReference>
<dbReference type="PANTHER" id="PTHR21345:SF3">
    <property type="entry name" value="PROTEIN SPIRE"/>
    <property type="match status" value="1"/>
</dbReference>
<evidence type="ECO:0000256" key="3">
    <source>
        <dbReference type="ARBA" id="ARBA00004413"/>
    </source>
</evidence>
<dbReference type="EMBL" id="CAJNOC010000120">
    <property type="protein sequence ID" value="CAF0716819.1"/>
    <property type="molecule type" value="Genomic_DNA"/>
</dbReference>
<dbReference type="GO" id="GO:0030659">
    <property type="term" value="C:cytoplasmic vesicle membrane"/>
    <property type="evidence" value="ECO:0007669"/>
    <property type="project" value="UniProtKB-SubCell"/>
</dbReference>
<accession>A0A813M9B9</accession>
<evidence type="ECO:0000256" key="14">
    <source>
        <dbReference type="SAM" id="MobiDB-lite"/>
    </source>
</evidence>
<dbReference type="GO" id="GO:0051295">
    <property type="term" value="P:establishment of meiotic spindle localization"/>
    <property type="evidence" value="ECO:0007669"/>
    <property type="project" value="TreeGrafter"/>
</dbReference>
<dbReference type="GO" id="GO:0045010">
    <property type="term" value="P:actin nucleation"/>
    <property type="evidence" value="ECO:0007669"/>
    <property type="project" value="InterPro"/>
</dbReference>
<evidence type="ECO:0000256" key="2">
    <source>
        <dbReference type="ARBA" id="ARBA00004245"/>
    </source>
</evidence>
<dbReference type="AlphaFoldDB" id="A0A813M9B9"/>
<dbReference type="OrthoDB" id="10043757at2759"/>
<dbReference type="GO" id="GO:0005856">
    <property type="term" value="C:cytoskeleton"/>
    <property type="evidence" value="ECO:0007669"/>
    <property type="project" value="UniProtKB-SubCell"/>
</dbReference>
<dbReference type="GO" id="GO:0003779">
    <property type="term" value="F:actin binding"/>
    <property type="evidence" value="ECO:0007669"/>
    <property type="project" value="UniProtKB-KW"/>
</dbReference>
<keyword evidence="12" id="KW-0206">Cytoskeleton</keyword>
<keyword evidence="10" id="KW-0472">Membrane</keyword>
<dbReference type="Pfam" id="PF16474">
    <property type="entry name" value="KIND"/>
    <property type="match status" value="1"/>
</dbReference>
<dbReference type="SUPFAM" id="SSF57903">
    <property type="entry name" value="FYVE/PHD zinc finger"/>
    <property type="match status" value="1"/>
</dbReference>
<keyword evidence="6" id="KW-1003">Cell membrane</keyword>
<keyword evidence="9" id="KW-0653">Protein transport</keyword>
<dbReference type="CDD" id="cd15748">
    <property type="entry name" value="FYVE_SPIR"/>
    <property type="match status" value="1"/>
</dbReference>
<evidence type="ECO:0000256" key="1">
    <source>
        <dbReference type="ARBA" id="ARBA00004180"/>
    </source>
</evidence>
<keyword evidence="17" id="KW-1185">Reference proteome</keyword>
<dbReference type="InterPro" id="IPR011019">
    <property type="entry name" value="KIND_dom"/>
</dbReference>
<evidence type="ECO:0000256" key="9">
    <source>
        <dbReference type="ARBA" id="ARBA00022927"/>
    </source>
</evidence>
<dbReference type="Proteomes" id="UP000663879">
    <property type="component" value="Unassembled WGS sequence"/>
</dbReference>
<evidence type="ECO:0000256" key="5">
    <source>
        <dbReference type="ARBA" id="ARBA00022448"/>
    </source>
</evidence>
<dbReference type="SMART" id="SM00750">
    <property type="entry name" value="KIND"/>
    <property type="match status" value="1"/>
</dbReference>
<evidence type="ECO:0000256" key="11">
    <source>
        <dbReference type="ARBA" id="ARBA00023203"/>
    </source>
</evidence>
<evidence type="ECO:0000256" key="10">
    <source>
        <dbReference type="ARBA" id="ARBA00023136"/>
    </source>
</evidence>
<dbReference type="PANTHER" id="PTHR21345">
    <property type="entry name" value="SPIRE"/>
    <property type="match status" value="1"/>
</dbReference>
<comment type="caution">
    <text evidence="16">The sequence shown here is derived from an EMBL/GenBank/DDBJ whole genome shotgun (WGS) entry which is preliminary data.</text>
</comment>
<dbReference type="GO" id="GO:0015031">
    <property type="term" value="P:protein transport"/>
    <property type="evidence" value="ECO:0007669"/>
    <property type="project" value="UniProtKB-KW"/>
</dbReference>
<evidence type="ECO:0000256" key="6">
    <source>
        <dbReference type="ARBA" id="ARBA00022475"/>
    </source>
</evidence>
<evidence type="ECO:0000259" key="15">
    <source>
        <dbReference type="PROSITE" id="PS51377"/>
    </source>
</evidence>
<keyword evidence="11" id="KW-0009">Actin-binding</keyword>
<evidence type="ECO:0000256" key="4">
    <source>
        <dbReference type="ARBA" id="ARBA00010956"/>
    </source>
</evidence>
<keyword evidence="7" id="KW-0963">Cytoplasm</keyword>
<evidence type="ECO:0000256" key="12">
    <source>
        <dbReference type="ARBA" id="ARBA00023212"/>
    </source>
</evidence>
<sequence>MSKIDGNLPIELIENVTEDDDDEEEEDEDDEEEKENLNETKSMAYSVHDNSKNLSLIEIKMKNSNELLNFQEILQLFNTAISEEQAWAVLYQVLVEFRTHLDTNLELVKQNLNQIDIYLLNFAKDGSISFDFSHKNLIQSTKNHQEIEQERVFVESKVLTSVAYLIFDALDYGNNQLNEPNLQSSLSNLLIFISGHCKEFGQKGLSEDDEGYDPDEEETNPTIEKAIEICQNNVNEPEYHYKAVCRGLYAQAYELKAFLAKIEDSKKTIQDSGKDPAKYCFEILDKTDWAKIWMQVITELRHGIKLRKVVELPQTRRHIEYELTPFEILLDRIRAKQYHLKKVSLDASLAPEIKKSARDIILEFIRSRPPLRKSSLRSLNTSRSFSFKQQPPNLHEQLMNSIRNYSTPLRKIQIEEKKSTRSIGETSFKDESKIEVKQNRRLLKADKKLLNNLTSSDTDESEIDDDDLKNLPILQEEEDEFKKNLMNNLFSQVRPSPNKNSKKRIKAPDCLRSPLAPWRDPDENWKAYITDDMLADQKTCQLNRRHTMNLADFNRITSSISAFNIFSRTSFNESKTKQDNLQKTKMSHSNSFNKHNTKKLTSSKPTECVRLTFEELCHIRSVLTKADLDYLLFDNKIYYDVSRGKVCFSCRKTRFHLFNWGAKCRICQQKICKKCLRSAQLKNGHLVKVPVDKLCPERISQSKNDSASNSSDNEDYEVISNTNDDSLEYNQVDESSCDSISVNSFNMNQIIEICTDCYQIMDGFVVSANETELGLDQNKNSPIFTRKKDNHIDLIKSVHLANKKSLNTHSDLSPAVSSSSSIGMDNLPEIVITHGESSPVPSKYMMSHHSTPTISNSNTPAIINSSLNEKSNDLSTIIAQSNNNTNNFGEFDSFNQNNASLENVPNNLRHSLTLDLQPVCISTN</sequence>
<reference evidence="16" key="1">
    <citation type="submission" date="2021-02" db="EMBL/GenBank/DDBJ databases">
        <authorList>
            <person name="Nowell W R."/>
        </authorList>
    </citation>
    <scope>NUCLEOTIDE SEQUENCE</scope>
    <source>
        <strain evidence="16">Ploen Becks lab</strain>
    </source>
</reference>
<name>A0A813M9B9_9BILA</name>
<proteinExistence type="inferred from homology"/>
<gene>
    <name evidence="16" type="ORF">OXX778_LOCUS1745</name>
</gene>
<dbReference type="Gene3D" id="1.10.510.10">
    <property type="entry name" value="Transferase(Phosphotransferase) domain 1"/>
    <property type="match status" value="1"/>
</dbReference>
<dbReference type="GO" id="GO:0051639">
    <property type="term" value="P:actin filament network formation"/>
    <property type="evidence" value="ECO:0007669"/>
    <property type="project" value="TreeGrafter"/>
</dbReference>
<organism evidence="16 17">
    <name type="scientific">Brachionus calyciflorus</name>
    <dbReference type="NCBI Taxonomy" id="104777"/>
    <lineage>
        <taxon>Eukaryota</taxon>
        <taxon>Metazoa</taxon>
        <taxon>Spiralia</taxon>
        <taxon>Gnathifera</taxon>
        <taxon>Rotifera</taxon>
        <taxon>Eurotatoria</taxon>
        <taxon>Monogononta</taxon>
        <taxon>Pseudotrocha</taxon>
        <taxon>Ploima</taxon>
        <taxon>Brachionidae</taxon>
        <taxon>Brachionus</taxon>
    </lineage>
</organism>
<keyword evidence="13" id="KW-0968">Cytoplasmic vesicle</keyword>
<evidence type="ECO:0000256" key="7">
    <source>
        <dbReference type="ARBA" id="ARBA00022490"/>
    </source>
</evidence>
<evidence type="ECO:0000313" key="17">
    <source>
        <dbReference type="Proteomes" id="UP000663879"/>
    </source>
</evidence>
<dbReference type="GO" id="GO:0030041">
    <property type="term" value="P:actin filament polymerization"/>
    <property type="evidence" value="ECO:0007669"/>
    <property type="project" value="TreeGrafter"/>
</dbReference>
<keyword evidence="8" id="KW-0677">Repeat</keyword>
<evidence type="ECO:0000256" key="13">
    <source>
        <dbReference type="ARBA" id="ARBA00023329"/>
    </source>
</evidence>
<feature type="compositionally biased region" description="Acidic residues" evidence="14">
    <location>
        <begin position="16"/>
        <end position="34"/>
    </location>
</feature>
<dbReference type="InterPro" id="IPR011011">
    <property type="entry name" value="Znf_FYVE_PHD"/>
</dbReference>
<comment type="subcellular location">
    <subcellularLocation>
        <location evidence="3">Cell membrane</location>
        <topology evidence="3">Peripheral membrane protein</topology>
        <orientation evidence="3">Cytoplasmic side</orientation>
    </subcellularLocation>
    <subcellularLocation>
        <location evidence="2">Cytoplasm</location>
        <location evidence="2">Cytoskeleton</location>
    </subcellularLocation>
    <subcellularLocation>
        <location evidence="1">Cytoplasmic vesicle membrane</location>
        <topology evidence="1">Peripheral membrane protein</topology>
        <orientation evidence="1">Cytoplasmic side</orientation>
    </subcellularLocation>
</comment>
<feature type="region of interest" description="Disordered" evidence="14">
    <location>
        <begin position="1"/>
        <end position="37"/>
    </location>
</feature>
<dbReference type="GO" id="GO:0048193">
    <property type="term" value="P:Golgi vesicle transport"/>
    <property type="evidence" value="ECO:0007669"/>
    <property type="project" value="TreeGrafter"/>
</dbReference>
<dbReference type="InterPro" id="IPR029901">
    <property type="entry name" value="Spire"/>
</dbReference>
<keyword evidence="5" id="KW-0813">Transport</keyword>
<dbReference type="Gene3D" id="3.30.40.10">
    <property type="entry name" value="Zinc/RING finger domain, C3HC4 (zinc finger)"/>
    <property type="match status" value="1"/>
</dbReference>
<comment type="similarity">
    <text evidence="4">Belongs to the spire family.</text>
</comment>
<feature type="domain" description="KIND" evidence="15">
    <location>
        <begin position="68"/>
        <end position="255"/>
    </location>
</feature>
<evidence type="ECO:0000256" key="8">
    <source>
        <dbReference type="ARBA" id="ARBA00022737"/>
    </source>
</evidence>
<protein>
    <recommendedName>
        <fullName evidence="15">KIND domain-containing protein</fullName>
    </recommendedName>
</protein>
<dbReference type="GO" id="GO:0040038">
    <property type="term" value="P:polar body extrusion after meiotic divisions"/>
    <property type="evidence" value="ECO:0007669"/>
    <property type="project" value="TreeGrafter"/>
</dbReference>
<dbReference type="GO" id="GO:0005886">
    <property type="term" value="C:plasma membrane"/>
    <property type="evidence" value="ECO:0007669"/>
    <property type="project" value="UniProtKB-SubCell"/>
</dbReference>
<dbReference type="InterPro" id="IPR013083">
    <property type="entry name" value="Znf_RING/FYVE/PHD"/>
</dbReference>
<dbReference type="GO" id="GO:0008017">
    <property type="term" value="F:microtubule binding"/>
    <property type="evidence" value="ECO:0007669"/>
    <property type="project" value="TreeGrafter"/>
</dbReference>